<dbReference type="InterPro" id="IPR026870">
    <property type="entry name" value="Zinc_ribbon_dom"/>
</dbReference>
<dbReference type="OrthoDB" id="2418143at2"/>
<protein>
    <recommendedName>
        <fullName evidence="2">Zinc-ribbon domain-containing protein</fullName>
    </recommendedName>
</protein>
<evidence type="ECO:0000256" key="1">
    <source>
        <dbReference type="SAM" id="MobiDB-lite"/>
    </source>
</evidence>
<organism evidence="3 4">
    <name type="scientific">Jeotgalicoccus saudimassiliensis</name>
    <dbReference type="NCBI Taxonomy" id="1461582"/>
    <lineage>
        <taxon>Bacteria</taxon>
        <taxon>Bacillati</taxon>
        <taxon>Bacillota</taxon>
        <taxon>Bacilli</taxon>
        <taxon>Bacillales</taxon>
        <taxon>Staphylococcaceae</taxon>
        <taxon>Jeotgalicoccus</taxon>
    </lineage>
</organism>
<feature type="region of interest" description="Disordered" evidence="1">
    <location>
        <begin position="30"/>
        <end position="87"/>
    </location>
</feature>
<evidence type="ECO:0000313" key="3">
    <source>
        <dbReference type="EMBL" id="CDZ99690.1"/>
    </source>
</evidence>
<dbReference type="STRING" id="1461582.BN1048_00604"/>
<evidence type="ECO:0000259" key="2">
    <source>
        <dbReference type="Pfam" id="PF13240"/>
    </source>
</evidence>
<keyword evidence="4" id="KW-1185">Reference proteome</keyword>
<dbReference type="EMBL" id="CCSE01000001">
    <property type="protein sequence ID" value="CDZ99690.1"/>
    <property type="molecule type" value="Genomic_DNA"/>
</dbReference>
<accession>A0A078M0I6</accession>
<feature type="compositionally biased region" description="Basic and acidic residues" evidence="1">
    <location>
        <begin position="69"/>
        <end position="87"/>
    </location>
</feature>
<dbReference type="Proteomes" id="UP000044136">
    <property type="component" value="Unassembled WGS sequence"/>
</dbReference>
<reference evidence="3 4" key="1">
    <citation type="submission" date="2014-07" db="EMBL/GenBank/DDBJ databases">
        <authorList>
            <person name="Urmite Genomes Urmite Genomes"/>
        </authorList>
    </citation>
    <scope>NUCLEOTIDE SEQUENCE [LARGE SCALE GENOMIC DNA]</scope>
    <source>
        <strain evidence="3 4">13MG44_air</strain>
    </source>
</reference>
<dbReference type="RefSeq" id="WP_035808298.1">
    <property type="nucleotide sequence ID" value="NZ_CCSE01000001.1"/>
</dbReference>
<dbReference type="HOGENOM" id="CLU_2479170_0_0_9"/>
<dbReference type="AlphaFoldDB" id="A0A078M0I6"/>
<feature type="domain" description="Zinc-ribbon" evidence="2">
    <location>
        <begin position="4"/>
        <end position="22"/>
    </location>
</feature>
<gene>
    <name evidence="3" type="ORF">BN1048_00604</name>
</gene>
<name>A0A078M0I6_9STAP</name>
<sequence length="87" mass="10018">MVVCQNCGESVLEDTRVCPACGEFIREDENYTDTNGLIQERAPEEEFLNGPGKDNKIEDMPEENYPEDELNKQQKKERSDFGRSDDK</sequence>
<dbReference type="Pfam" id="PF13240">
    <property type="entry name" value="Zn_Ribbon_1"/>
    <property type="match status" value="1"/>
</dbReference>
<evidence type="ECO:0000313" key="4">
    <source>
        <dbReference type="Proteomes" id="UP000044136"/>
    </source>
</evidence>
<proteinExistence type="predicted"/>